<feature type="domain" description="Radical SAM core" evidence="6">
    <location>
        <begin position="187"/>
        <end position="404"/>
    </location>
</feature>
<evidence type="ECO:0000313" key="7">
    <source>
        <dbReference type="EMBL" id="MUM77522.1"/>
    </source>
</evidence>
<reference evidence="7 8" key="1">
    <citation type="submission" date="2019-11" db="EMBL/GenBank/DDBJ databases">
        <title>Pseudodesulfovibrio alkaliphilus, sp. nov., an alkaliphilic sulfate-reducing bacteria from mud volcano of Taman peninsula, Russia.</title>
        <authorList>
            <person name="Frolova A."/>
            <person name="Merkel A.Y."/>
            <person name="Slobodkin A.I."/>
        </authorList>
    </citation>
    <scope>NUCLEOTIDE SEQUENCE [LARGE SCALE GENOMIC DNA]</scope>
    <source>
        <strain evidence="7 8">F-1</strain>
    </source>
</reference>
<evidence type="ECO:0000256" key="4">
    <source>
        <dbReference type="ARBA" id="ARBA00023004"/>
    </source>
</evidence>
<evidence type="ECO:0000259" key="6">
    <source>
        <dbReference type="PROSITE" id="PS51918"/>
    </source>
</evidence>
<dbReference type="SMART" id="SM00729">
    <property type="entry name" value="Elp3"/>
    <property type="match status" value="1"/>
</dbReference>
<dbReference type="Proteomes" id="UP000461162">
    <property type="component" value="Unassembled WGS sequence"/>
</dbReference>
<dbReference type="Gene3D" id="3.20.20.70">
    <property type="entry name" value="Aldolase class I"/>
    <property type="match status" value="1"/>
</dbReference>
<dbReference type="InterPro" id="IPR006638">
    <property type="entry name" value="Elp3/MiaA/NifB-like_rSAM"/>
</dbReference>
<accession>A0A7K1KNQ2</accession>
<organism evidence="7 8">
    <name type="scientific">Pseudodesulfovibrio alkaliphilus</name>
    <dbReference type="NCBI Taxonomy" id="2661613"/>
    <lineage>
        <taxon>Bacteria</taxon>
        <taxon>Pseudomonadati</taxon>
        <taxon>Thermodesulfobacteriota</taxon>
        <taxon>Desulfovibrionia</taxon>
        <taxon>Desulfovibrionales</taxon>
        <taxon>Desulfovibrionaceae</taxon>
    </lineage>
</organism>
<dbReference type="AlphaFoldDB" id="A0A7K1KNQ2"/>
<dbReference type="InterPro" id="IPR051198">
    <property type="entry name" value="BchE-like"/>
</dbReference>
<dbReference type="SFLD" id="SFLDS00029">
    <property type="entry name" value="Radical_SAM"/>
    <property type="match status" value="1"/>
</dbReference>
<name>A0A7K1KNQ2_9BACT</name>
<gene>
    <name evidence="7" type="ORF">GKC30_07755</name>
</gene>
<evidence type="ECO:0000313" key="8">
    <source>
        <dbReference type="Proteomes" id="UP000461162"/>
    </source>
</evidence>
<keyword evidence="2" id="KW-0949">S-adenosyl-L-methionine</keyword>
<protein>
    <submittedName>
        <fullName evidence="7">Radical SAM protein</fullName>
    </submittedName>
</protein>
<keyword evidence="4" id="KW-0408">Iron</keyword>
<dbReference type="InterPro" id="IPR013785">
    <property type="entry name" value="Aldolase_TIM"/>
</dbReference>
<proteinExistence type="predicted"/>
<evidence type="ECO:0000256" key="2">
    <source>
        <dbReference type="ARBA" id="ARBA00022691"/>
    </source>
</evidence>
<keyword evidence="8" id="KW-1185">Reference proteome</keyword>
<dbReference type="PANTHER" id="PTHR43409">
    <property type="entry name" value="ANAEROBIC MAGNESIUM-PROTOPORPHYRIN IX MONOMETHYL ESTER CYCLASE-RELATED"/>
    <property type="match status" value="1"/>
</dbReference>
<dbReference type="GO" id="GO:0003824">
    <property type="term" value="F:catalytic activity"/>
    <property type="evidence" value="ECO:0007669"/>
    <property type="project" value="InterPro"/>
</dbReference>
<dbReference type="SFLD" id="SFLDG01082">
    <property type="entry name" value="B12-binding_domain_containing"/>
    <property type="match status" value="1"/>
</dbReference>
<evidence type="ECO:0000256" key="5">
    <source>
        <dbReference type="ARBA" id="ARBA00023014"/>
    </source>
</evidence>
<sequence length="441" mass="50864">MKVLVCKQSTSFIEPCCAQPTNIKPSLYVFSSDVWAIYALLRKHSIQSDYVELEPLHESDDFSIFESYSHIIYFTPFPRTVDQLQYMRSITEKAKKHANVVVIARDMGFGCAMLSQGHIACDVLVTAFDTSAAVSALMEEGFFAKKNDSPQRLLGNEDIRTFDFTHEAASFLDVLEDVERYDYRSLPAMEKQRSLSAGSGCSHGCTYCLSRCTPWRVVKPAQLAKEIAYWDSMPLYLFHNELFHKRDWLEEFIHEMSHFQPNKRMLSLGRIDSMYRCIDLLPDLANLGLKSYSIGLESANEKILKSMKKSKNEIWKLNKLFEEADRLGIELNCNILLGMPDEDNTSMLETFEFVKNYKKTLNITLLMPLPTTPVYEELLQLGILGAESMDVYRFVSTFQNINDNVPHVRTKHLSCDEVMEWHRMFMKVRNSYAPKFQKLNA</sequence>
<dbReference type="InterPro" id="IPR007197">
    <property type="entry name" value="rSAM"/>
</dbReference>
<dbReference type="SUPFAM" id="SSF102114">
    <property type="entry name" value="Radical SAM enzymes"/>
    <property type="match status" value="1"/>
</dbReference>
<comment type="caution">
    <text evidence="7">The sequence shown here is derived from an EMBL/GenBank/DDBJ whole genome shotgun (WGS) entry which is preliminary data.</text>
</comment>
<dbReference type="GO" id="GO:0051536">
    <property type="term" value="F:iron-sulfur cluster binding"/>
    <property type="evidence" value="ECO:0007669"/>
    <property type="project" value="UniProtKB-KW"/>
</dbReference>
<dbReference type="Pfam" id="PF04055">
    <property type="entry name" value="Radical_SAM"/>
    <property type="match status" value="1"/>
</dbReference>
<evidence type="ECO:0000256" key="1">
    <source>
        <dbReference type="ARBA" id="ARBA00001966"/>
    </source>
</evidence>
<dbReference type="PROSITE" id="PS51918">
    <property type="entry name" value="RADICAL_SAM"/>
    <property type="match status" value="1"/>
</dbReference>
<comment type="cofactor">
    <cofactor evidence="1">
        <name>[4Fe-4S] cluster</name>
        <dbReference type="ChEBI" id="CHEBI:49883"/>
    </cofactor>
</comment>
<keyword evidence="3" id="KW-0479">Metal-binding</keyword>
<dbReference type="RefSeq" id="WP_155933747.1">
    <property type="nucleotide sequence ID" value="NZ_WODC01000004.1"/>
</dbReference>
<dbReference type="GO" id="GO:0046872">
    <property type="term" value="F:metal ion binding"/>
    <property type="evidence" value="ECO:0007669"/>
    <property type="project" value="UniProtKB-KW"/>
</dbReference>
<dbReference type="InterPro" id="IPR058240">
    <property type="entry name" value="rSAM_sf"/>
</dbReference>
<evidence type="ECO:0000256" key="3">
    <source>
        <dbReference type="ARBA" id="ARBA00022723"/>
    </source>
</evidence>
<dbReference type="EMBL" id="WODC01000004">
    <property type="protein sequence ID" value="MUM77522.1"/>
    <property type="molecule type" value="Genomic_DNA"/>
</dbReference>
<keyword evidence="5" id="KW-0411">Iron-sulfur</keyword>